<dbReference type="SUPFAM" id="SSF88659">
    <property type="entry name" value="Sigma3 and sigma4 domains of RNA polymerase sigma factors"/>
    <property type="match status" value="1"/>
</dbReference>
<dbReference type="RefSeq" id="WP_380869726.1">
    <property type="nucleotide sequence ID" value="NZ_JBHUMA010000006.1"/>
</dbReference>
<comment type="similarity">
    <text evidence="1">Belongs to the sigma-70 factor family. ECF subfamily.</text>
</comment>
<feature type="domain" description="RNA polymerase sigma-70 region 2" evidence="5">
    <location>
        <begin position="30"/>
        <end position="85"/>
    </location>
</feature>
<evidence type="ECO:0000259" key="6">
    <source>
        <dbReference type="Pfam" id="PF08281"/>
    </source>
</evidence>
<dbReference type="InterPro" id="IPR036388">
    <property type="entry name" value="WH-like_DNA-bd_sf"/>
</dbReference>
<keyword evidence="8" id="KW-1185">Reference proteome</keyword>
<name>A0ABW5NL59_9SPHI</name>
<dbReference type="InterPro" id="IPR007627">
    <property type="entry name" value="RNA_pol_sigma70_r2"/>
</dbReference>
<evidence type="ECO:0000256" key="2">
    <source>
        <dbReference type="ARBA" id="ARBA00023015"/>
    </source>
</evidence>
<keyword evidence="2" id="KW-0805">Transcription regulation</keyword>
<comment type="caution">
    <text evidence="7">The sequence shown here is derived from an EMBL/GenBank/DDBJ whole genome shotgun (WGS) entry which is preliminary data.</text>
</comment>
<dbReference type="NCBIfam" id="TIGR02985">
    <property type="entry name" value="Sig70_bacteroi1"/>
    <property type="match status" value="1"/>
</dbReference>
<feature type="domain" description="RNA polymerase sigma factor 70 region 4 type 2" evidence="6">
    <location>
        <begin position="119"/>
        <end position="169"/>
    </location>
</feature>
<dbReference type="InterPro" id="IPR014284">
    <property type="entry name" value="RNA_pol_sigma-70_dom"/>
</dbReference>
<dbReference type="InterPro" id="IPR013249">
    <property type="entry name" value="RNA_pol_sigma70_r4_t2"/>
</dbReference>
<protein>
    <submittedName>
        <fullName evidence="7">RNA polymerase sigma-70 factor</fullName>
    </submittedName>
</protein>
<evidence type="ECO:0000256" key="4">
    <source>
        <dbReference type="ARBA" id="ARBA00023163"/>
    </source>
</evidence>
<evidence type="ECO:0000259" key="5">
    <source>
        <dbReference type="Pfam" id="PF04542"/>
    </source>
</evidence>
<dbReference type="InterPro" id="IPR013325">
    <property type="entry name" value="RNA_pol_sigma_r2"/>
</dbReference>
<proteinExistence type="inferred from homology"/>
<dbReference type="PANTHER" id="PTHR43133">
    <property type="entry name" value="RNA POLYMERASE ECF-TYPE SIGMA FACTO"/>
    <property type="match status" value="1"/>
</dbReference>
<evidence type="ECO:0000256" key="3">
    <source>
        <dbReference type="ARBA" id="ARBA00023082"/>
    </source>
</evidence>
<dbReference type="Gene3D" id="1.10.10.10">
    <property type="entry name" value="Winged helix-like DNA-binding domain superfamily/Winged helix DNA-binding domain"/>
    <property type="match status" value="1"/>
</dbReference>
<dbReference type="InterPro" id="IPR013324">
    <property type="entry name" value="RNA_pol_sigma_r3/r4-like"/>
</dbReference>
<sequence>MDEKKILNGIISGEQQAFSAFFHFHWKTFFSYANKILNDTEESTDILQDTFASIWENRSKLHHVQSLTAYTYTIIHHKAVKCIKDHVKFRYLQQELGDQLAKQSDKPLQEINAKELAAIIQQQVNLLPPRMREVFELSRTEQLSYKEIAQQLNISELTVKKQINLSLRQIKRGLQHAYFTKSLSAVSLYKALLMIANG</sequence>
<dbReference type="PANTHER" id="PTHR43133:SF46">
    <property type="entry name" value="RNA POLYMERASE SIGMA-70 FACTOR ECF SUBFAMILY"/>
    <property type="match status" value="1"/>
</dbReference>
<keyword evidence="4" id="KW-0804">Transcription</keyword>
<evidence type="ECO:0000256" key="1">
    <source>
        <dbReference type="ARBA" id="ARBA00010641"/>
    </source>
</evidence>
<dbReference type="InterPro" id="IPR039425">
    <property type="entry name" value="RNA_pol_sigma-70-like"/>
</dbReference>
<dbReference type="Gene3D" id="1.10.1740.10">
    <property type="match status" value="1"/>
</dbReference>
<keyword evidence="3" id="KW-0731">Sigma factor</keyword>
<gene>
    <name evidence="7" type="ORF">ACFSQ3_11605</name>
</gene>
<dbReference type="EMBL" id="JBHUMA010000006">
    <property type="protein sequence ID" value="MFD2599600.1"/>
    <property type="molecule type" value="Genomic_DNA"/>
</dbReference>
<dbReference type="CDD" id="cd06171">
    <property type="entry name" value="Sigma70_r4"/>
    <property type="match status" value="1"/>
</dbReference>
<accession>A0ABW5NL59</accession>
<evidence type="ECO:0000313" key="8">
    <source>
        <dbReference type="Proteomes" id="UP001597393"/>
    </source>
</evidence>
<dbReference type="InterPro" id="IPR014327">
    <property type="entry name" value="RNA_pol_sigma70_bacteroid"/>
</dbReference>
<dbReference type="Proteomes" id="UP001597393">
    <property type="component" value="Unassembled WGS sequence"/>
</dbReference>
<organism evidence="7 8">
    <name type="scientific">Sphingobacterium corticis</name>
    <dbReference type="NCBI Taxonomy" id="1812823"/>
    <lineage>
        <taxon>Bacteria</taxon>
        <taxon>Pseudomonadati</taxon>
        <taxon>Bacteroidota</taxon>
        <taxon>Sphingobacteriia</taxon>
        <taxon>Sphingobacteriales</taxon>
        <taxon>Sphingobacteriaceae</taxon>
        <taxon>Sphingobacterium</taxon>
    </lineage>
</organism>
<dbReference type="SUPFAM" id="SSF88946">
    <property type="entry name" value="Sigma2 domain of RNA polymerase sigma factors"/>
    <property type="match status" value="1"/>
</dbReference>
<evidence type="ECO:0000313" key="7">
    <source>
        <dbReference type="EMBL" id="MFD2599600.1"/>
    </source>
</evidence>
<dbReference type="NCBIfam" id="TIGR02937">
    <property type="entry name" value="sigma70-ECF"/>
    <property type="match status" value="1"/>
</dbReference>
<dbReference type="Pfam" id="PF04542">
    <property type="entry name" value="Sigma70_r2"/>
    <property type="match status" value="1"/>
</dbReference>
<dbReference type="Pfam" id="PF08281">
    <property type="entry name" value="Sigma70_r4_2"/>
    <property type="match status" value="1"/>
</dbReference>
<reference evidence="8" key="1">
    <citation type="journal article" date="2019" name="Int. J. Syst. Evol. Microbiol.">
        <title>The Global Catalogue of Microorganisms (GCM) 10K type strain sequencing project: providing services to taxonomists for standard genome sequencing and annotation.</title>
        <authorList>
            <consortium name="The Broad Institute Genomics Platform"/>
            <consortium name="The Broad Institute Genome Sequencing Center for Infectious Disease"/>
            <person name="Wu L."/>
            <person name="Ma J."/>
        </authorList>
    </citation>
    <scope>NUCLEOTIDE SEQUENCE [LARGE SCALE GENOMIC DNA]</scope>
    <source>
        <strain evidence="8">KCTC 42248</strain>
    </source>
</reference>